<evidence type="ECO:0000256" key="7">
    <source>
        <dbReference type="PIRSR" id="PIRSR600760-2"/>
    </source>
</evidence>
<dbReference type="Gene3D" id="3.40.190.80">
    <property type="match status" value="1"/>
</dbReference>
<reference evidence="9" key="2">
    <citation type="submission" date="2020-09" db="EMBL/GenBank/DDBJ databases">
        <authorList>
            <person name="Sun Q."/>
            <person name="Zhou Y."/>
        </authorList>
    </citation>
    <scope>NUCLEOTIDE SEQUENCE</scope>
    <source>
        <strain evidence="9">CGMCC 1.12987</strain>
    </source>
</reference>
<keyword evidence="4 7" id="KW-0479">Metal-binding</keyword>
<comment type="caution">
    <text evidence="9">The sequence shown here is derived from an EMBL/GenBank/DDBJ whole genome shotgun (WGS) entry which is preliminary data.</text>
</comment>
<dbReference type="PROSITE" id="PS00630">
    <property type="entry name" value="IMP_2"/>
    <property type="match status" value="1"/>
</dbReference>
<evidence type="ECO:0000256" key="6">
    <source>
        <dbReference type="ARBA" id="ARBA00022842"/>
    </source>
</evidence>
<evidence type="ECO:0000256" key="2">
    <source>
        <dbReference type="ARBA" id="ARBA00001946"/>
    </source>
</evidence>
<dbReference type="AlphaFoldDB" id="A0A917FW77"/>
<dbReference type="GO" id="GO:0046854">
    <property type="term" value="P:phosphatidylinositol phosphate biosynthetic process"/>
    <property type="evidence" value="ECO:0007669"/>
    <property type="project" value="InterPro"/>
</dbReference>
<dbReference type="InterPro" id="IPR000760">
    <property type="entry name" value="Inositol_monophosphatase-like"/>
</dbReference>
<keyword evidence="6 7" id="KW-0460">Magnesium</keyword>
<dbReference type="GO" id="GO:0008934">
    <property type="term" value="F:inositol monophosphate 1-phosphatase activity"/>
    <property type="evidence" value="ECO:0007669"/>
    <property type="project" value="InterPro"/>
</dbReference>
<dbReference type="FunFam" id="3.30.540.10:FF:000003">
    <property type="entry name" value="Inositol-1-monophosphatase"/>
    <property type="match status" value="1"/>
</dbReference>
<dbReference type="GO" id="GO:0046872">
    <property type="term" value="F:metal ion binding"/>
    <property type="evidence" value="ECO:0007669"/>
    <property type="project" value="UniProtKB-KW"/>
</dbReference>
<evidence type="ECO:0000313" key="10">
    <source>
        <dbReference type="Proteomes" id="UP000644756"/>
    </source>
</evidence>
<dbReference type="InterPro" id="IPR020583">
    <property type="entry name" value="Inositol_monoP_metal-BS"/>
</dbReference>
<feature type="binding site" evidence="7">
    <location>
        <position position="67"/>
    </location>
    <ligand>
        <name>Mg(2+)</name>
        <dbReference type="ChEBI" id="CHEBI:18420"/>
        <label>1</label>
        <note>catalytic</note>
    </ligand>
</feature>
<dbReference type="EC" id="3.1.3.25" evidence="8"/>
<dbReference type="InterPro" id="IPR033942">
    <property type="entry name" value="IMPase"/>
</dbReference>
<evidence type="ECO:0000256" key="1">
    <source>
        <dbReference type="ARBA" id="ARBA00001033"/>
    </source>
</evidence>
<feature type="binding site" evidence="7">
    <location>
        <position position="219"/>
    </location>
    <ligand>
        <name>Mg(2+)</name>
        <dbReference type="ChEBI" id="CHEBI:18420"/>
        <label>1</label>
        <note>catalytic</note>
    </ligand>
</feature>
<evidence type="ECO:0000256" key="5">
    <source>
        <dbReference type="ARBA" id="ARBA00022801"/>
    </source>
</evidence>
<organism evidence="9 10">
    <name type="scientific">Paenibacillus abyssi</name>
    <dbReference type="NCBI Taxonomy" id="1340531"/>
    <lineage>
        <taxon>Bacteria</taxon>
        <taxon>Bacillati</taxon>
        <taxon>Bacillota</taxon>
        <taxon>Bacilli</taxon>
        <taxon>Bacillales</taxon>
        <taxon>Paenibacillaceae</taxon>
        <taxon>Paenibacillus</taxon>
    </lineage>
</organism>
<dbReference type="CDD" id="cd01639">
    <property type="entry name" value="IMPase"/>
    <property type="match status" value="1"/>
</dbReference>
<comment type="catalytic activity">
    <reaction evidence="1 8">
        <text>a myo-inositol phosphate + H2O = myo-inositol + phosphate</text>
        <dbReference type="Rhea" id="RHEA:24056"/>
        <dbReference type="ChEBI" id="CHEBI:15377"/>
        <dbReference type="ChEBI" id="CHEBI:17268"/>
        <dbReference type="ChEBI" id="CHEBI:43474"/>
        <dbReference type="ChEBI" id="CHEBI:84139"/>
        <dbReference type="EC" id="3.1.3.25"/>
    </reaction>
</comment>
<dbReference type="PANTHER" id="PTHR20854">
    <property type="entry name" value="INOSITOL MONOPHOSPHATASE"/>
    <property type="match status" value="1"/>
</dbReference>
<evidence type="ECO:0000256" key="4">
    <source>
        <dbReference type="ARBA" id="ARBA00022723"/>
    </source>
</evidence>
<dbReference type="Gene3D" id="3.30.540.10">
    <property type="entry name" value="Fructose-1,6-Bisphosphatase, subunit A, domain 1"/>
    <property type="match status" value="1"/>
</dbReference>
<feature type="binding site" evidence="7">
    <location>
        <position position="91"/>
    </location>
    <ligand>
        <name>Mg(2+)</name>
        <dbReference type="ChEBI" id="CHEBI:18420"/>
        <label>1</label>
        <note>catalytic</note>
    </ligand>
</feature>
<keyword evidence="5 8" id="KW-0378">Hydrolase</keyword>
<feature type="binding site" evidence="7">
    <location>
        <position position="93"/>
    </location>
    <ligand>
        <name>Mg(2+)</name>
        <dbReference type="ChEBI" id="CHEBI:18420"/>
        <label>2</label>
    </ligand>
</feature>
<sequence>MEQSLLEFTKKLAEEAGALIRERMAERGTVEQKTNVSDLVTEVDKASERLIMSRIAEAYPDHWILSEESNGQENSYAAFQSRGSGYGWIIDPIDGTTNFIHGLPHFAVSIGIVKDKEPLIGVVYNPLTRELFSALKGHGAYLNGRAIEVSEEKTVAEALLATGFYAGDWREASPVLPQVDLMVGRCRNLRMIGAASLDLCWVAAGRLTGYWHRGLHPWDAAAGLVIVREAGGTVTDGQGEDYYLTQFTIAATNSWIHDELIALTN</sequence>
<dbReference type="SUPFAM" id="SSF56655">
    <property type="entry name" value="Carbohydrate phosphatase"/>
    <property type="match status" value="1"/>
</dbReference>
<dbReference type="InterPro" id="IPR020550">
    <property type="entry name" value="Inositol_monophosphatase_CS"/>
</dbReference>
<gene>
    <name evidence="9" type="ORF">GCM10010916_29560</name>
</gene>
<comment type="cofactor">
    <cofactor evidence="2 7 8">
        <name>Mg(2+)</name>
        <dbReference type="ChEBI" id="CHEBI:18420"/>
    </cofactor>
</comment>
<dbReference type="EMBL" id="BMGR01000009">
    <property type="protein sequence ID" value="GGG10780.1"/>
    <property type="molecule type" value="Genomic_DNA"/>
</dbReference>
<reference evidence="9" key="1">
    <citation type="journal article" date="2014" name="Int. J. Syst. Evol. Microbiol.">
        <title>Complete genome sequence of Corynebacterium casei LMG S-19264T (=DSM 44701T), isolated from a smear-ripened cheese.</title>
        <authorList>
            <consortium name="US DOE Joint Genome Institute (JGI-PGF)"/>
            <person name="Walter F."/>
            <person name="Albersmeier A."/>
            <person name="Kalinowski J."/>
            <person name="Ruckert C."/>
        </authorList>
    </citation>
    <scope>NUCLEOTIDE SEQUENCE</scope>
    <source>
        <strain evidence="9">CGMCC 1.12987</strain>
    </source>
</reference>
<dbReference type="GO" id="GO:0006020">
    <property type="term" value="P:inositol metabolic process"/>
    <property type="evidence" value="ECO:0007669"/>
    <property type="project" value="TreeGrafter"/>
</dbReference>
<accession>A0A917FW77</accession>
<comment type="similarity">
    <text evidence="3 8">Belongs to the inositol monophosphatase superfamily.</text>
</comment>
<dbReference type="GO" id="GO:0007165">
    <property type="term" value="P:signal transduction"/>
    <property type="evidence" value="ECO:0007669"/>
    <property type="project" value="TreeGrafter"/>
</dbReference>
<dbReference type="PANTHER" id="PTHR20854:SF4">
    <property type="entry name" value="INOSITOL-1-MONOPHOSPHATASE-RELATED"/>
    <property type="match status" value="1"/>
</dbReference>
<proteinExistence type="inferred from homology"/>
<dbReference type="PRINTS" id="PR00377">
    <property type="entry name" value="IMPHPHTASES"/>
</dbReference>
<evidence type="ECO:0000313" key="9">
    <source>
        <dbReference type="EMBL" id="GGG10780.1"/>
    </source>
</evidence>
<dbReference type="RefSeq" id="WP_188531831.1">
    <property type="nucleotide sequence ID" value="NZ_BMGR01000009.1"/>
</dbReference>
<evidence type="ECO:0000256" key="3">
    <source>
        <dbReference type="ARBA" id="ARBA00009759"/>
    </source>
</evidence>
<protein>
    <recommendedName>
        <fullName evidence="8">Inositol-1-monophosphatase</fullName>
        <ecNumber evidence="8">3.1.3.25</ecNumber>
    </recommendedName>
</protein>
<name>A0A917FW77_9BACL</name>
<dbReference type="PROSITE" id="PS00629">
    <property type="entry name" value="IMP_1"/>
    <property type="match status" value="1"/>
</dbReference>
<dbReference type="Proteomes" id="UP000644756">
    <property type="component" value="Unassembled WGS sequence"/>
</dbReference>
<feature type="binding site" evidence="7">
    <location>
        <position position="94"/>
    </location>
    <ligand>
        <name>Mg(2+)</name>
        <dbReference type="ChEBI" id="CHEBI:18420"/>
        <label>1</label>
        <note>catalytic</note>
    </ligand>
</feature>
<keyword evidence="10" id="KW-1185">Reference proteome</keyword>
<evidence type="ECO:0000256" key="8">
    <source>
        <dbReference type="RuleBase" id="RU364068"/>
    </source>
</evidence>
<dbReference type="Pfam" id="PF00459">
    <property type="entry name" value="Inositol_P"/>
    <property type="match status" value="1"/>
</dbReference>